<evidence type="ECO:0000313" key="1">
    <source>
        <dbReference type="EMBL" id="CAD0091644.1"/>
    </source>
</evidence>
<protein>
    <submittedName>
        <fullName evidence="1">Uncharacterized protein</fullName>
    </submittedName>
</protein>
<keyword evidence="2" id="KW-1185">Reference proteome</keyword>
<proteinExistence type="predicted"/>
<dbReference type="Proteomes" id="UP000716446">
    <property type="component" value="Unassembled WGS sequence"/>
</dbReference>
<gene>
    <name evidence="1" type="ORF">AWRI4619_LOCUS6799</name>
</gene>
<dbReference type="AlphaFoldDB" id="A0A9N8JPQ9"/>
<name>A0A9N8JPQ9_9PEZI</name>
<comment type="caution">
    <text evidence="1">The sequence shown here is derived from an EMBL/GenBank/DDBJ whole genome shotgun (WGS) entry which is preliminary data.</text>
</comment>
<evidence type="ECO:0000313" key="2">
    <source>
        <dbReference type="Proteomes" id="UP000716446"/>
    </source>
</evidence>
<accession>A0A9N8JPQ9</accession>
<organism evidence="1 2">
    <name type="scientific">Aureobasidium vineae</name>
    <dbReference type="NCBI Taxonomy" id="2773715"/>
    <lineage>
        <taxon>Eukaryota</taxon>
        <taxon>Fungi</taxon>
        <taxon>Dikarya</taxon>
        <taxon>Ascomycota</taxon>
        <taxon>Pezizomycotina</taxon>
        <taxon>Dothideomycetes</taxon>
        <taxon>Dothideomycetidae</taxon>
        <taxon>Dothideales</taxon>
        <taxon>Saccotheciaceae</taxon>
        <taxon>Aureobasidium</taxon>
    </lineage>
</organism>
<reference evidence="1" key="1">
    <citation type="submission" date="2020-06" db="EMBL/GenBank/DDBJ databases">
        <authorList>
            <person name="Onetto C."/>
        </authorList>
    </citation>
    <scope>NUCLEOTIDE SEQUENCE</scope>
</reference>
<sequence length="230" mass="26973">MSESPPGRMTALPRHNPITSYLYANVPTRYWALLWLFRGSSVHPMTIVRKLVFSPLTLTLPRPLPLPRALRENESLVWKRYDGIHALRYVRRFRSHDKPIYSVYRMCEFICSDEGDQLMTETDYFLARTNWLLENIADPDEDNPERRALLAATIESLVDAFNEKHDLGVTRKGVVVPRQACPRWVEEVPPLDRFLDLVQEEEEFFESSIERTDPFTLRNIRAHSAHIFNF</sequence>
<dbReference type="EMBL" id="CAIJEN010000013">
    <property type="protein sequence ID" value="CAD0091644.1"/>
    <property type="molecule type" value="Genomic_DNA"/>
</dbReference>